<dbReference type="PANTHER" id="PTHR14492:SF4">
    <property type="entry name" value="CILIOGENESIS AND PLANAR POLARITY EFFECTOR 1"/>
    <property type="match status" value="1"/>
</dbReference>
<dbReference type="RefSeq" id="XP_013910461.1">
    <property type="nucleotide sequence ID" value="XM_014054986.1"/>
</dbReference>
<proteinExistence type="predicted"/>
<evidence type="ECO:0000313" key="1">
    <source>
        <dbReference type="Proteomes" id="UP000504617"/>
    </source>
</evidence>
<dbReference type="OrthoDB" id="5974632at2759"/>
<dbReference type="Proteomes" id="UP000504617">
    <property type="component" value="Unplaced"/>
</dbReference>
<dbReference type="GeneID" id="106540021"/>
<sequence>MEEQYERCSDDRLQITGFSDVLDIINDLIVENGVSPLELGLSEIQAKKIASLSNKPHKQTYKAEKDKKELHAWMKRKRKERLAEYMQTLSEKRAKEHNPFHLRKMPLGLSTREIKLQQKKKKEKDKYVIFRELSRLLIHCMWQLSY</sequence>
<dbReference type="KEGG" id="tsr:106540021"/>
<dbReference type="Pfam" id="PF15392">
    <property type="entry name" value="Joubert"/>
    <property type="match status" value="1"/>
</dbReference>
<reference evidence="2" key="1">
    <citation type="submission" date="2025-08" db="UniProtKB">
        <authorList>
            <consortium name="RefSeq"/>
        </authorList>
    </citation>
    <scope>IDENTIFICATION</scope>
    <source>
        <tissue evidence="2">Skeletal muscle</tissue>
    </source>
</reference>
<dbReference type="GO" id="GO:0035869">
    <property type="term" value="C:ciliary transition zone"/>
    <property type="evidence" value="ECO:0007669"/>
    <property type="project" value="TreeGrafter"/>
</dbReference>
<gene>
    <name evidence="2" type="primary">LOC106540021</name>
</gene>
<dbReference type="AlphaFoldDB" id="A0A6I9X823"/>
<dbReference type="PANTHER" id="PTHR14492">
    <property type="entry name" value="JBTS17"/>
    <property type="match status" value="1"/>
</dbReference>
<keyword evidence="1" id="KW-1185">Reference proteome</keyword>
<dbReference type="InterPro" id="IPR028236">
    <property type="entry name" value="CPLANE1"/>
</dbReference>
<organism evidence="1 2">
    <name type="scientific">Thamnophis sirtalis</name>
    <dbReference type="NCBI Taxonomy" id="35019"/>
    <lineage>
        <taxon>Eukaryota</taxon>
        <taxon>Metazoa</taxon>
        <taxon>Chordata</taxon>
        <taxon>Craniata</taxon>
        <taxon>Vertebrata</taxon>
        <taxon>Euteleostomi</taxon>
        <taxon>Lepidosauria</taxon>
        <taxon>Squamata</taxon>
        <taxon>Bifurcata</taxon>
        <taxon>Unidentata</taxon>
        <taxon>Episquamata</taxon>
        <taxon>Toxicofera</taxon>
        <taxon>Serpentes</taxon>
        <taxon>Colubroidea</taxon>
        <taxon>Colubridae</taxon>
        <taxon>Natricinae</taxon>
        <taxon>Thamnophis</taxon>
    </lineage>
</organism>
<dbReference type="GO" id="GO:0060271">
    <property type="term" value="P:cilium assembly"/>
    <property type="evidence" value="ECO:0007669"/>
    <property type="project" value="TreeGrafter"/>
</dbReference>
<name>A0A6I9X823_9SAUR</name>
<protein>
    <submittedName>
        <fullName evidence="2">Uncharacterized protein C5orf42-like</fullName>
    </submittedName>
</protein>
<evidence type="ECO:0000313" key="2">
    <source>
        <dbReference type="RefSeq" id="XP_013910461.1"/>
    </source>
</evidence>
<accession>A0A6I9X823</accession>